<evidence type="ECO:0000313" key="3">
    <source>
        <dbReference type="Proteomes" id="UP000242715"/>
    </source>
</evidence>
<sequence length="109" mass="12789">MKDRAGELSRTNKDLRRRRDPVLRNGSVRWFGSGSRIKGNVEKRGKCYIYSKSMVMKRRDSVLLKGRRDSSEFGRRWYLLVARRGKREENGIFIFYTAAGETLTSTHTR</sequence>
<protein>
    <submittedName>
        <fullName evidence="2">Uncharacterized protein</fullName>
    </submittedName>
</protein>
<organism evidence="2 3">
    <name type="scientific">Trifolium subterraneum</name>
    <name type="common">Subterranean clover</name>
    <dbReference type="NCBI Taxonomy" id="3900"/>
    <lineage>
        <taxon>Eukaryota</taxon>
        <taxon>Viridiplantae</taxon>
        <taxon>Streptophyta</taxon>
        <taxon>Embryophyta</taxon>
        <taxon>Tracheophyta</taxon>
        <taxon>Spermatophyta</taxon>
        <taxon>Magnoliopsida</taxon>
        <taxon>eudicotyledons</taxon>
        <taxon>Gunneridae</taxon>
        <taxon>Pentapetalae</taxon>
        <taxon>rosids</taxon>
        <taxon>fabids</taxon>
        <taxon>Fabales</taxon>
        <taxon>Fabaceae</taxon>
        <taxon>Papilionoideae</taxon>
        <taxon>50 kb inversion clade</taxon>
        <taxon>NPAAA clade</taxon>
        <taxon>Hologalegina</taxon>
        <taxon>IRL clade</taxon>
        <taxon>Trifolieae</taxon>
        <taxon>Trifolium</taxon>
    </lineage>
</organism>
<evidence type="ECO:0000313" key="2">
    <source>
        <dbReference type="EMBL" id="GAU23523.1"/>
    </source>
</evidence>
<dbReference type="AlphaFoldDB" id="A0A2Z6M0K4"/>
<gene>
    <name evidence="2" type="ORF">TSUD_40020</name>
</gene>
<evidence type="ECO:0000256" key="1">
    <source>
        <dbReference type="SAM" id="MobiDB-lite"/>
    </source>
</evidence>
<accession>A0A2Z6M0K4</accession>
<proteinExistence type="predicted"/>
<dbReference type="Proteomes" id="UP000242715">
    <property type="component" value="Unassembled WGS sequence"/>
</dbReference>
<reference evidence="3" key="1">
    <citation type="journal article" date="2017" name="Front. Plant Sci.">
        <title>Climate Clever Clovers: New Paradigm to Reduce the Environmental Footprint of Ruminants by Breeding Low Methanogenic Forages Utilizing Haplotype Variation.</title>
        <authorList>
            <person name="Kaur P."/>
            <person name="Appels R."/>
            <person name="Bayer P.E."/>
            <person name="Keeble-Gagnere G."/>
            <person name="Wang J."/>
            <person name="Hirakawa H."/>
            <person name="Shirasawa K."/>
            <person name="Vercoe P."/>
            <person name="Stefanova K."/>
            <person name="Durmic Z."/>
            <person name="Nichols P."/>
            <person name="Revell C."/>
            <person name="Isobe S.N."/>
            <person name="Edwards D."/>
            <person name="Erskine W."/>
        </authorList>
    </citation>
    <scope>NUCLEOTIDE SEQUENCE [LARGE SCALE GENOMIC DNA]</scope>
    <source>
        <strain evidence="3">cv. Daliak</strain>
    </source>
</reference>
<name>A0A2Z6M0K4_TRISU</name>
<feature type="compositionally biased region" description="Basic and acidic residues" evidence="1">
    <location>
        <begin position="1"/>
        <end position="14"/>
    </location>
</feature>
<dbReference type="EMBL" id="DF973271">
    <property type="protein sequence ID" value="GAU23523.1"/>
    <property type="molecule type" value="Genomic_DNA"/>
</dbReference>
<keyword evidence="3" id="KW-1185">Reference proteome</keyword>
<feature type="region of interest" description="Disordered" evidence="1">
    <location>
        <begin position="1"/>
        <end position="20"/>
    </location>
</feature>